<evidence type="ECO:0000313" key="7">
    <source>
        <dbReference type="Proteomes" id="UP001228139"/>
    </source>
</evidence>
<proteinExistence type="predicted"/>
<sequence length="199" mass="22047">MSEVISHKERTRQRILDEAAAIMRVVGTEGIGVAALMKRVGLTHGGFYAHFASRDDLVSNVIDRMFIETRQRLNGLSTLQEGAAQLSFLIDRYLAAETRKTPEHNCPMPSLAGEARRLPQEARDRFTLGIEEMHGMIARSLKAMDHAEPDSLASSVQAELIGAMALARAIQDDELAEKKLADSRTQLKQRLGIEDDHQG</sequence>
<dbReference type="SUPFAM" id="SSF46689">
    <property type="entry name" value="Homeodomain-like"/>
    <property type="match status" value="1"/>
</dbReference>
<dbReference type="PANTHER" id="PTHR47506">
    <property type="entry name" value="TRANSCRIPTIONAL REGULATORY PROTEIN"/>
    <property type="match status" value="1"/>
</dbReference>
<evidence type="ECO:0000256" key="1">
    <source>
        <dbReference type="ARBA" id="ARBA00023015"/>
    </source>
</evidence>
<dbReference type="InterPro" id="IPR036271">
    <property type="entry name" value="Tet_transcr_reg_TetR-rel_C_sf"/>
</dbReference>
<evidence type="ECO:0000256" key="3">
    <source>
        <dbReference type="ARBA" id="ARBA00023163"/>
    </source>
</evidence>
<evidence type="ECO:0000313" key="6">
    <source>
        <dbReference type="EMBL" id="WLS78407.1"/>
    </source>
</evidence>
<dbReference type="EMBL" id="CP132353">
    <property type="protein sequence ID" value="WLS78407.1"/>
    <property type="molecule type" value="Genomic_DNA"/>
</dbReference>
<organism evidence="6 7">
    <name type="scientific">Erwinia pyri</name>
    <dbReference type="NCBI Taxonomy" id="3062598"/>
    <lineage>
        <taxon>Bacteria</taxon>
        <taxon>Pseudomonadati</taxon>
        <taxon>Pseudomonadota</taxon>
        <taxon>Gammaproteobacteria</taxon>
        <taxon>Enterobacterales</taxon>
        <taxon>Erwiniaceae</taxon>
        <taxon>Erwinia</taxon>
    </lineage>
</organism>
<evidence type="ECO:0000259" key="5">
    <source>
        <dbReference type="PROSITE" id="PS50977"/>
    </source>
</evidence>
<name>A0AA50DK33_9GAMM</name>
<feature type="DNA-binding region" description="H-T-H motif" evidence="4">
    <location>
        <begin position="32"/>
        <end position="51"/>
    </location>
</feature>
<dbReference type="SUPFAM" id="SSF48498">
    <property type="entry name" value="Tetracyclin repressor-like, C-terminal domain"/>
    <property type="match status" value="1"/>
</dbReference>
<dbReference type="PROSITE" id="PS50977">
    <property type="entry name" value="HTH_TETR_2"/>
    <property type="match status" value="1"/>
</dbReference>
<dbReference type="GO" id="GO:0003677">
    <property type="term" value="F:DNA binding"/>
    <property type="evidence" value="ECO:0007669"/>
    <property type="project" value="UniProtKB-UniRule"/>
</dbReference>
<evidence type="ECO:0000256" key="4">
    <source>
        <dbReference type="PROSITE-ProRule" id="PRU00335"/>
    </source>
</evidence>
<gene>
    <name evidence="6" type="ORF">Q3V30_18405</name>
</gene>
<dbReference type="PANTHER" id="PTHR47506:SF7">
    <property type="entry name" value="TRANSCRIPTIONAL REGULATORY PROTEIN"/>
    <property type="match status" value="1"/>
</dbReference>
<dbReference type="Pfam" id="PF00440">
    <property type="entry name" value="TetR_N"/>
    <property type="match status" value="1"/>
</dbReference>
<keyword evidence="1" id="KW-0805">Transcription regulation</keyword>
<dbReference type="Proteomes" id="UP001228139">
    <property type="component" value="Chromosome"/>
</dbReference>
<accession>A0AA50DK33</accession>
<keyword evidence="3" id="KW-0804">Transcription</keyword>
<dbReference type="KEGG" id="epi:Q3V30_18405"/>
<protein>
    <submittedName>
        <fullName evidence="6">TetR/AcrR family transcriptional regulator</fullName>
    </submittedName>
</protein>
<keyword evidence="2 4" id="KW-0238">DNA-binding</keyword>
<feature type="domain" description="HTH tetR-type" evidence="5">
    <location>
        <begin position="9"/>
        <end position="69"/>
    </location>
</feature>
<dbReference type="InterPro" id="IPR001647">
    <property type="entry name" value="HTH_TetR"/>
</dbReference>
<dbReference type="RefSeq" id="WP_306208247.1">
    <property type="nucleotide sequence ID" value="NZ_CP132353.1"/>
</dbReference>
<dbReference type="InterPro" id="IPR009057">
    <property type="entry name" value="Homeodomain-like_sf"/>
</dbReference>
<dbReference type="Gene3D" id="1.10.357.10">
    <property type="entry name" value="Tetracycline Repressor, domain 2"/>
    <property type="match status" value="1"/>
</dbReference>
<evidence type="ECO:0000256" key="2">
    <source>
        <dbReference type="ARBA" id="ARBA00023125"/>
    </source>
</evidence>
<reference evidence="6 7" key="1">
    <citation type="submission" date="2023-07" db="EMBL/GenBank/DDBJ databases">
        <title>Pathogenic bacteria of pear tree diseases.</title>
        <authorList>
            <person name="Zhang Z."/>
            <person name="He L."/>
            <person name="Huang R."/>
        </authorList>
    </citation>
    <scope>NUCLEOTIDE SEQUENCE [LARGE SCALE GENOMIC DNA]</scope>
    <source>
        <strain evidence="6 7">DE2</strain>
    </source>
</reference>
<keyword evidence="7" id="KW-1185">Reference proteome</keyword>
<dbReference type="AlphaFoldDB" id="A0AA50DK33"/>
<dbReference type="Gene3D" id="1.10.10.60">
    <property type="entry name" value="Homeodomain-like"/>
    <property type="match status" value="1"/>
</dbReference>